<dbReference type="GO" id="GO:0005654">
    <property type="term" value="C:nucleoplasm"/>
    <property type="evidence" value="ECO:0007669"/>
    <property type="project" value="UniProtKB-SubCell"/>
</dbReference>
<organism evidence="15">
    <name type="scientific">Notodromas monacha</name>
    <dbReference type="NCBI Taxonomy" id="399045"/>
    <lineage>
        <taxon>Eukaryota</taxon>
        <taxon>Metazoa</taxon>
        <taxon>Ecdysozoa</taxon>
        <taxon>Arthropoda</taxon>
        <taxon>Crustacea</taxon>
        <taxon>Oligostraca</taxon>
        <taxon>Ostracoda</taxon>
        <taxon>Podocopa</taxon>
        <taxon>Podocopida</taxon>
        <taxon>Cypridocopina</taxon>
        <taxon>Cypridoidea</taxon>
        <taxon>Cyprididae</taxon>
        <taxon>Notodromas</taxon>
    </lineage>
</organism>
<keyword evidence="10" id="KW-0539">Nucleus</keyword>
<evidence type="ECO:0000313" key="16">
    <source>
        <dbReference type="Proteomes" id="UP000678499"/>
    </source>
</evidence>
<evidence type="ECO:0000256" key="1">
    <source>
        <dbReference type="ARBA" id="ARBA00004642"/>
    </source>
</evidence>
<feature type="region of interest" description="Disordered" evidence="13">
    <location>
        <begin position="167"/>
        <end position="194"/>
    </location>
</feature>
<dbReference type="SMART" id="SM00692">
    <property type="entry name" value="DM3"/>
    <property type="match status" value="1"/>
</dbReference>
<keyword evidence="16" id="KW-1185">Reference proteome</keyword>
<evidence type="ECO:0000256" key="5">
    <source>
        <dbReference type="ARBA" id="ARBA00022833"/>
    </source>
</evidence>
<comment type="similarity">
    <text evidence="2">Belongs to the THAP1 family.</text>
</comment>
<dbReference type="EMBL" id="CAJPEX010000506">
    <property type="protein sequence ID" value="CAG0916057.1"/>
    <property type="molecule type" value="Genomic_DNA"/>
</dbReference>
<accession>A0A7R9BIC0</accession>
<protein>
    <recommendedName>
        <fullName evidence="14">THAP-type domain-containing protein</fullName>
    </recommendedName>
</protein>
<evidence type="ECO:0000259" key="14">
    <source>
        <dbReference type="PROSITE" id="PS50950"/>
    </source>
</evidence>
<keyword evidence="7" id="KW-0175">Coiled coil</keyword>
<evidence type="ECO:0000256" key="4">
    <source>
        <dbReference type="ARBA" id="ARBA00022771"/>
    </source>
</evidence>
<name>A0A7R9BIC0_9CRUS</name>
<keyword evidence="6" id="KW-0805">Transcription regulation</keyword>
<dbReference type="PANTHER" id="PTHR46600">
    <property type="entry name" value="THAP DOMAIN-CONTAINING"/>
    <property type="match status" value="1"/>
</dbReference>
<gene>
    <name evidence="15" type="ORF">NMOB1V02_LOCUS3691</name>
</gene>
<evidence type="ECO:0000256" key="10">
    <source>
        <dbReference type="ARBA" id="ARBA00023242"/>
    </source>
</evidence>
<evidence type="ECO:0000256" key="2">
    <source>
        <dbReference type="ARBA" id="ARBA00006177"/>
    </source>
</evidence>
<dbReference type="InterPro" id="IPR006612">
    <property type="entry name" value="THAP_Znf"/>
</dbReference>
<dbReference type="InterPro" id="IPR026516">
    <property type="entry name" value="THAP1/10"/>
</dbReference>
<evidence type="ECO:0000256" key="8">
    <source>
        <dbReference type="ARBA" id="ARBA00023125"/>
    </source>
</evidence>
<feature type="compositionally biased region" description="Basic and acidic residues" evidence="13">
    <location>
        <begin position="179"/>
        <end position="194"/>
    </location>
</feature>
<keyword evidence="11" id="KW-0131">Cell cycle</keyword>
<evidence type="ECO:0000256" key="13">
    <source>
        <dbReference type="SAM" id="MobiDB-lite"/>
    </source>
</evidence>
<feature type="domain" description="THAP-type" evidence="14">
    <location>
        <begin position="13"/>
        <end position="93"/>
    </location>
</feature>
<keyword evidence="3" id="KW-0479">Metal-binding</keyword>
<comment type="subcellular location">
    <subcellularLocation>
        <location evidence="1">Nucleus</location>
        <location evidence="1">Nucleoplasm</location>
    </subcellularLocation>
</comment>
<reference evidence="15" key="1">
    <citation type="submission" date="2020-11" db="EMBL/GenBank/DDBJ databases">
        <authorList>
            <person name="Tran Van P."/>
        </authorList>
    </citation>
    <scope>NUCLEOTIDE SEQUENCE</scope>
</reference>
<dbReference type="PANTHER" id="PTHR46600:SF1">
    <property type="entry name" value="THAP DOMAIN-CONTAINING PROTEIN 1"/>
    <property type="match status" value="1"/>
</dbReference>
<dbReference type="InterPro" id="IPR038441">
    <property type="entry name" value="THAP_Znf_sf"/>
</dbReference>
<sequence length="220" mass="24898">MNELDDEQFQKLMVTYNYRRVCSVPSCRRKPGLDGSIKMHHFPKDKFLASLWKEATGIDKLNVNAVICSRHFIPSDYHPGSLRLKRGIIPTQNLDAIMSDVKCLTLSDGQVFLLTSRSNPTLDERIKSLGKVPVEMVVPVHQRPDETRGVKKILGDPCKVTPVDRTKRYAKSPPAVETSTERKRENRDGTNPKRMDSFLKVAHVQVEVGTDRVVLGSHHN</sequence>
<dbReference type="OrthoDB" id="6428047at2759"/>
<keyword evidence="8 12" id="KW-0238">DNA-binding</keyword>
<dbReference type="Proteomes" id="UP000678499">
    <property type="component" value="Unassembled WGS sequence"/>
</dbReference>
<evidence type="ECO:0000256" key="9">
    <source>
        <dbReference type="ARBA" id="ARBA00023163"/>
    </source>
</evidence>
<keyword evidence="4 12" id="KW-0863">Zinc-finger</keyword>
<keyword evidence="5" id="KW-0862">Zinc</keyword>
<dbReference type="EMBL" id="OA882543">
    <property type="protein sequence ID" value="CAD7275905.1"/>
    <property type="molecule type" value="Genomic_DNA"/>
</dbReference>
<dbReference type="PROSITE" id="PS50950">
    <property type="entry name" value="ZF_THAP"/>
    <property type="match status" value="1"/>
</dbReference>
<evidence type="ECO:0000256" key="11">
    <source>
        <dbReference type="ARBA" id="ARBA00023306"/>
    </source>
</evidence>
<dbReference type="GO" id="GO:0043565">
    <property type="term" value="F:sequence-specific DNA binding"/>
    <property type="evidence" value="ECO:0007669"/>
    <property type="project" value="InterPro"/>
</dbReference>
<dbReference type="AlphaFoldDB" id="A0A7R9BIC0"/>
<proteinExistence type="inferred from homology"/>
<dbReference type="SMART" id="SM00980">
    <property type="entry name" value="THAP"/>
    <property type="match status" value="1"/>
</dbReference>
<dbReference type="SUPFAM" id="SSF57716">
    <property type="entry name" value="Glucocorticoid receptor-like (DNA-binding domain)"/>
    <property type="match status" value="1"/>
</dbReference>
<evidence type="ECO:0000256" key="3">
    <source>
        <dbReference type="ARBA" id="ARBA00022723"/>
    </source>
</evidence>
<dbReference type="Pfam" id="PF05485">
    <property type="entry name" value="THAP"/>
    <property type="match status" value="1"/>
</dbReference>
<evidence type="ECO:0000313" key="15">
    <source>
        <dbReference type="EMBL" id="CAD7275905.1"/>
    </source>
</evidence>
<keyword evidence="9" id="KW-0804">Transcription</keyword>
<dbReference type="Gene3D" id="6.20.210.20">
    <property type="entry name" value="THAP domain"/>
    <property type="match status" value="1"/>
</dbReference>
<evidence type="ECO:0000256" key="7">
    <source>
        <dbReference type="ARBA" id="ARBA00023054"/>
    </source>
</evidence>
<evidence type="ECO:0000256" key="6">
    <source>
        <dbReference type="ARBA" id="ARBA00023015"/>
    </source>
</evidence>
<evidence type="ECO:0000256" key="12">
    <source>
        <dbReference type="PROSITE-ProRule" id="PRU00309"/>
    </source>
</evidence>
<dbReference type="GO" id="GO:0008270">
    <property type="term" value="F:zinc ion binding"/>
    <property type="evidence" value="ECO:0007669"/>
    <property type="project" value="UniProtKB-KW"/>
</dbReference>